<proteinExistence type="predicted"/>
<evidence type="ECO:0000313" key="2">
    <source>
        <dbReference type="EMBL" id="OIW27337.1"/>
    </source>
</evidence>
<dbReference type="AlphaFoldDB" id="A0A1J7J1Z2"/>
<name>A0A1J7J1Z2_9PEZI</name>
<dbReference type="EMBL" id="KV875099">
    <property type="protein sequence ID" value="OIW27337.1"/>
    <property type="molecule type" value="Genomic_DNA"/>
</dbReference>
<dbReference type="InParanoid" id="A0A1J7J1Z2"/>
<dbReference type="Proteomes" id="UP000182658">
    <property type="component" value="Unassembled WGS sequence"/>
</dbReference>
<accession>A0A1J7J1Z2</accession>
<protein>
    <submittedName>
        <fullName evidence="2">Uncharacterized protein</fullName>
    </submittedName>
</protein>
<sequence>MNAPYWTVVFVQLCQTPAEIRMMQRRARDGLSLLMAQGATSYLFTFVRHRQMRRPLNPTQPKSQCKSPPANLFAQCNKEGHASSPSLVADGGVQWWPANMSMEQC</sequence>
<keyword evidence="3" id="KW-1185">Reference proteome</keyword>
<evidence type="ECO:0000313" key="3">
    <source>
        <dbReference type="Proteomes" id="UP000182658"/>
    </source>
</evidence>
<keyword evidence="1" id="KW-0812">Transmembrane</keyword>
<keyword evidence="1" id="KW-0472">Membrane</keyword>
<keyword evidence="1" id="KW-1133">Transmembrane helix</keyword>
<feature type="transmembrane region" description="Helical" evidence="1">
    <location>
        <begin position="30"/>
        <end position="47"/>
    </location>
</feature>
<gene>
    <name evidence="2" type="ORF">CONLIGDRAFT_424861</name>
</gene>
<evidence type="ECO:0000256" key="1">
    <source>
        <dbReference type="SAM" id="Phobius"/>
    </source>
</evidence>
<organism evidence="2 3">
    <name type="scientific">Coniochaeta ligniaria NRRL 30616</name>
    <dbReference type="NCBI Taxonomy" id="1408157"/>
    <lineage>
        <taxon>Eukaryota</taxon>
        <taxon>Fungi</taxon>
        <taxon>Dikarya</taxon>
        <taxon>Ascomycota</taxon>
        <taxon>Pezizomycotina</taxon>
        <taxon>Sordariomycetes</taxon>
        <taxon>Sordariomycetidae</taxon>
        <taxon>Coniochaetales</taxon>
        <taxon>Coniochaetaceae</taxon>
        <taxon>Coniochaeta</taxon>
    </lineage>
</organism>
<reference evidence="2 3" key="1">
    <citation type="submission" date="2016-10" db="EMBL/GenBank/DDBJ databases">
        <title>Draft genome sequence of Coniochaeta ligniaria NRRL30616, a lignocellulolytic fungus for bioabatement of inhibitors in plant biomass hydrolysates.</title>
        <authorList>
            <consortium name="DOE Joint Genome Institute"/>
            <person name="Jimenez D.J."/>
            <person name="Hector R.E."/>
            <person name="Riley R."/>
            <person name="Sun H."/>
            <person name="Grigoriev I.V."/>
            <person name="Van Elsas J.D."/>
            <person name="Nichols N.N."/>
        </authorList>
    </citation>
    <scope>NUCLEOTIDE SEQUENCE [LARGE SCALE GENOMIC DNA]</scope>
    <source>
        <strain evidence="2 3">NRRL 30616</strain>
    </source>
</reference>